<name>A0A0F8XMW9_9ZZZZ</name>
<sequence>MIPAAIDYSQLPWWGICFGFGLYLGHMFLGPWLVR</sequence>
<keyword evidence="1" id="KW-1133">Transmembrane helix</keyword>
<evidence type="ECO:0000256" key="1">
    <source>
        <dbReference type="SAM" id="Phobius"/>
    </source>
</evidence>
<reference evidence="2" key="1">
    <citation type="journal article" date="2015" name="Nature">
        <title>Complex archaea that bridge the gap between prokaryotes and eukaryotes.</title>
        <authorList>
            <person name="Spang A."/>
            <person name="Saw J.H."/>
            <person name="Jorgensen S.L."/>
            <person name="Zaremba-Niedzwiedzka K."/>
            <person name="Martijn J."/>
            <person name="Lind A.E."/>
            <person name="van Eijk R."/>
            <person name="Schleper C."/>
            <person name="Guy L."/>
            <person name="Ettema T.J."/>
        </authorList>
    </citation>
    <scope>NUCLEOTIDE SEQUENCE</scope>
</reference>
<feature type="non-terminal residue" evidence="2">
    <location>
        <position position="35"/>
    </location>
</feature>
<protein>
    <submittedName>
        <fullName evidence="2">Uncharacterized protein</fullName>
    </submittedName>
</protein>
<comment type="caution">
    <text evidence="2">The sequence shown here is derived from an EMBL/GenBank/DDBJ whole genome shotgun (WGS) entry which is preliminary data.</text>
</comment>
<keyword evidence="1" id="KW-0472">Membrane</keyword>
<keyword evidence="1" id="KW-0812">Transmembrane</keyword>
<gene>
    <name evidence="2" type="ORF">LCGC14_2925130</name>
</gene>
<organism evidence="2">
    <name type="scientific">marine sediment metagenome</name>
    <dbReference type="NCBI Taxonomy" id="412755"/>
    <lineage>
        <taxon>unclassified sequences</taxon>
        <taxon>metagenomes</taxon>
        <taxon>ecological metagenomes</taxon>
    </lineage>
</organism>
<accession>A0A0F8XMW9</accession>
<feature type="transmembrane region" description="Helical" evidence="1">
    <location>
        <begin position="12"/>
        <end position="34"/>
    </location>
</feature>
<dbReference type="EMBL" id="LAZR01058240">
    <property type="protein sequence ID" value="KKK70328.1"/>
    <property type="molecule type" value="Genomic_DNA"/>
</dbReference>
<evidence type="ECO:0000313" key="2">
    <source>
        <dbReference type="EMBL" id="KKK70328.1"/>
    </source>
</evidence>
<proteinExistence type="predicted"/>
<dbReference type="AlphaFoldDB" id="A0A0F8XMW9"/>